<accession>A0A0E9RWH3</accession>
<dbReference type="EMBL" id="GBXM01075096">
    <property type="protein sequence ID" value="JAH33481.1"/>
    <property type="molecule type" value="Transcribed_RNA"/>
</dbReference>
<evidence type="ECO:0000313" key="1">
    <source>
        <dbReference type="EMBL" id="JAH33481.1"/>
    </source>
</evidence>
<sequence>MDFLDGLFYHSLYLRPGLISNQ</sequence>
<reference evidence="1" key="2">
    <citation type="journal article" date="2015" name="Fish Shellfish Immunol.">
        <title>Early steps in the European eel (Anguilla anguilla)-Vibrio vulnificus interaction in the gills: Role of the RtxA13 toxin.</title>
        <authorList>
            <person name="Callol A."/>
            <person name="Pajuelo D."/>
            <person name="Ebbesson L."/>
            <person name="Teles M."/>
            <person name="MacKenzie S."/>
            <person name="Amaro C."/>
        </authorList>
    </citation>
    <scope>NUCLEOTIDE SEQUENCE</scope>
</reference>
<organism evidence="1">
    <name type="scientific">Anguilla anguilla</name>
    <name type="common">European freshwater eel</name>
    <name type="synonym">Muraena anguilla</name>
    <dbReference type="NCBI Taxonomy" id="7936"/>
    <lineage>
        <taxon>Eukaryota</taxon>
        <taxon>Metazoa</taxon>
        <taxon>Chordata</taxon>
        <taxon>Craniata</taxon>
        <taxon>Vertebrata</taxon>
        <taxon>Euteleostomi</taxon>
        <taxon>Actinopterygii</taxon>
        <taxon>Neopterygii</taxon>
        <taxon>Teleostei</taxon>
        <taxon>Anguilliformes</taxon>
        <taxon>Anguillidae</taxon>
        <taxon>Anguilla</taxon>
    </lineage>
</organism>
<dbReference type="AlphaFoldDB" id="A0A0E9RWH3"/>
<proteinExistence type="predicted"/>
<reference evidence="1" key="1">
    <citation type="submission" date="2014-11" db="EMBL/GenBank/DDBJ databases">
        <authorList>
            <person name="Amaro Gonzalez C."/>
        </authorList>
    </citation>
    <scope>NUCLEOTIDE SEQUENCE</scope>
</reference>
<protein>
    <submittedName>
        <fullName evidence="1">Uncharacterized protein</fullName>
    </submittedName>
</protein>
<name>A0A0E9RWH3_ANGAN</name>